<dbReference type="GO" id="GO:0016020">
    <property type="term" value="C:membrane"/>
    <property type="evidence" value="ECO:0007669"/>
    <property type="project" value="UniProtKB-SubCell"/>
</dbReference>
<feature type="domain" description="CGL160/ATPI" evidence="6">
    <location>
        <begin position="42"/>
        <end position="119"/>
    </location>
</feature>
<evidence type="ECO:0000313" key="7">
    <source>
        <dbReference type="EMBL" id="KAF9600840.1"/>
    </source>
</evidence>
<keyword evidence="4 5" id="KW-0472">Membrane</keyword>
<reference evidence="7 8" key="1">
    <citation type="submission" date="2020-10" db="EMBL/GenBank/DDBJ databases">
        <title>The Coptis chinensis genome and diversification of protoberbering-type alkaloids.</title>
        <authorList>
            <person name="Wang B."/>
            <person name="Shu S."/>
            <person name="Song C."/>
            <person name="Liu Y."/>
        </authorList>
    </citation>
    <scope>NUCLEOTIDE SEQUENCE [LARGE SCALE GENOMIC DNA]</scope>
    <source>
        <strain evidence="7">HL-2020</strain>
        <tissue evidence="7">Leaf</tissue>
    </source>
</reference>
<proteinExistence type="predicted"/>
<dbReference type="Pfam" id="PF24763">
    <property type="entry name" value="CGL160_C"/>
    <property type="match status" value="1"/>
</dbReference>
<dbReference type="PANTHER" id="PTHR34118:SF6">
    <property type="entry name" value="PROTEIN CONSERVED ONLY IN THE GREEN LINEAGE 160, CHLOROPLASTIC"/>
    <property type="match status" value="1"/>
</dbReference>
<evidence type="ECO:0000313" key="8">
    <source>
        <dbReference type="Proteomes" id="UP000631114"/>
    </source>
</evidence>
<dbReference type="EMBL" id="JADFTS010000006">
    <property type="protein sequence ID" value="KAF9600840.1"/>
    <property type="molecule type" value="Genomic_DNA"/>
</dbReference>
<evidence type="ECO:0000259" key="6">
    <source>
        <dbReference type="Pfam" id="PF24763"/>
    </source>
</evidence>
<evidence type="ECO:0000256" key="4">
    <source>
        <dbReference type="ARBA" id="ARBA00023136"/>
    </source>
</evidence>
<keyword evidence="8" id="KW-1185">Reference proteome</keyword>
<dbReference type="InterPro" id="IPR056309">
    <property type="entry name" value="CGL160/ATPI_dom"/>
</dbReference>
<organism evidence="7 8">
    <name type="scientific">Coptis chinensis</name>
    <dbReference type="NCBI Taxonomy" id="261450"/>
    <lineage>
        <taxon>Eukaryota</taxon>
        <taxon>Viridiplantae</taxon>
        <taxon>Streptophyta</taxon>
        <taxon>Embryophyta</taxon>
        <taxon>Tracheophyta</taxon>
        <taxon>Spermatophyta</taxon>
        <taxon>Magnoliopsida</taxon>
        <taxon>Ranunculales</taxon>
        <taxon>Ranunculaceae</taxon>
        <taxon>Coptidoideae</taxon>
        <taxon>Coptis</taxon>
    </lineage>
</organism>
<keyword evidence="2 5" id="KW-0812">Transmembrane</keyword>
<comment type="caution">
    <text evidence="7">The sequence shown here is derived from an EMBL/GenBank/DDBJ whole genome shotgun (WGS) entry which is preliminary data.</text>
</comment>
<feature type="transmembrane region" description="Helical" evidence="5">
    <location>
        <begin position="84"/>
        <end position="102"/>
    </location>
</feature>
<evidence type="ECO:0000256" key="2">
    <source>
        <dbReference type="ARBA" id="ARBA00022692"/>
    </source>
</evidence>
<evidence type="ECO:0000256" key="1">
    <source>
        <dbReference type="ARBA" id="ARBA00004141"/>
    </source>
</evidence>
<evidence type="ECO:0000256" key="5">
    <source>
        <dbReference type="SAM" id="Phobius"/>
    </source>
</evidence>
<feature type="transmembrane region" description="Helical" evidence="5">
    <location>
        <begin position="61"/>
        <end position="78"/>
    </location>
</feature>
<evidence type="ECO:0000256" key="3">
    <source>
        <dbReference type="ARBA" id="ARBA00022989"/>
    </source>
</evidence>
<comment type="subcellular location">
    <subcellularLocation>
        <location evidence="1">Membrane</location>
        <topology evidence="1">Multi-pass membrane protein</topology>
    </subcellularLocation>
</comment>
<dbReference type="OrthoDB" id="3700at2759"/>
<keyword evidence="3 5" id="KW-1133">Transmembrane helix</keyword>
<gene>
    <name evidence="7" type="ORF">IFM89_013075</name>
</gene>
<dbReference type="PANTHER" id="PTHR34118">
    <property type="entry name" value="NF-KAPPA-B INHIBITOR-LIKE PROTEIN-RELATED"/>
    <property type="match status" value="1"/>
</dbReference>
<dbReference type="Proteomes" id="UP000631114">
    <property type="component" value="Unassembled WGS sequence"/>
</dbReference>
<name>A0A835HK79_9MAGN</name>
<sequence>MAAPRWKLAPTRCEQEKWNMAAKSATGSTDVMLHETKKPRGDPKVLAAEARERYLKLKRKLQSLTLGVGGIGIISAYFSYSPEIAASFGAGFIGSLVYIRMLRNNVDSMAGGARGILKCISPVPINISKFCSPISFVFCLKAFASMHLSCCSLGQGTKDHTVWNPIS</sequence>
<dbReference type="AlphaFoldDB" id="A0A835HK79"/>
<accession>A0A835HK79</accession>
<protein>
    <recommendedName>
        <fullName evidence="6">CGL160/ATPI domain-containing protein</fullName>
    </recommendedName>
</protein>